<protein>
    <submittedName>
        <fullName evidence="1">Uncharacterized protein</fullName>
    </submittedName>
</protein>
<dbReference type="Proteomes" id="UP000229526">
    <property type="component" value="Unassembled WGS sequence"/>
</dbReference>
<dbReference type="EMBL" id="PFBD01000002">
    <property type="protein sequence ID" value="PIR87437.1"/>
    <property type="molecule type" value="Genomic_DNA"/>
</dbReference>
<name>A0A2H0UM04_9BACT</name>
<sequence>METLSNQGMFDEARLTSLLHKIKEAGGDPFSNPDYQSWRREEEAKVVGDDDAISELNRCEARLLAQGGFVAEAKALFGVVGRGRGSEAARRSTDLEQEEVEAFANIRRHIRQLEQE</sequence>
<evidence type="ECO:0000313" key="2">
    <source>
        <dbReference type="Proteomes" id="UP000229526"/>
    </source>
</evidence>
<gene>
    <name evidence="1" type="ORF">COU11_00250</name>
</gene>
<accession>A0A2H0UM04</accession>
<organism evidence="1 2">
    <name type="scientific">Candidatus Harrisonbacteria bacterium CG10_big_fil_rev_8_21_14_0_10_49_15</name>
    <dbReference type="NCBI Taxonomy" id="1974587"/>
    <lineage>
        <taxon>Bacteria</taxon>
        <taxon>Candidatus Harrisoniibacteriota</taxon>
    </lineage>
</organism>
<evidence type="ECO:0000313" key="1">
    <source>
        <dbReference type="EMBL" id="PIR87437.1"/>
    </source>
</evidence>
<comment type="caution">
    <text evidence="1">The sequence shown here is derived from an EMBL/GenBank/DDBJ whole genome shotgun (WGS) entry which is preliminary data.</text>
</comment>
<reference evidence="2" key="1">
    <citation type="submission" date="2017-09" db="EMBL/GenBank/DDBJ databases">
        <title>Depth-based differentiation of microbial function through sediment-hosted aquifers and enrichment of novel symbionts in the deep terrestrial subsurface.</title>
        <authorList>
            <person name="Probst A.J."/>
            <person name="Ladd B."/>
            <person name="Jarett J.K."/>
            <person name="Geller-Mcgrath D.E."/>
            <person name="Sieber C.M.K."/>
            <person name="Emerson J.B."/>
            <person name="Anantharaman K."/>
            <person name="Thomas B.C."/>
            <person name="Malmstrom R."/>
            <person name="Stieglmeier M."/>
            <person name="Klingl A."/>
            <person name="Woyke T."/>
            <person name="Ryan C.M."/>
            <person name="Banfield J.F."/>
        </authorList>
    </citation>
    <scope>NUCLEOTIDE SEQUENCE [LARGE SCALE GENOMIC DNA]</scope>
</reference>
<proteinExistence type="predicted"/>
<dbReference type="AlphaFoldDB" id="A0A2H0UM04"/>